<evidence type="ECO:0000256" key="3">
    <source>
        <dbReference type="ARBA" id="ARBA00022989"/>
    </source>
</evidence>
<accession>A0A090MVJ1</accession>
<keyword evidence="1" id="KW-1003">Cell membrane</keyword>
<comment type="caution">
    <text evidence="8">The sequence shown here is derived from an EMBL/GenBank/DDBJ whole genome shotgun (WGS) entry which is preliminary data.</text>
</comment>
<dbReference type="EMBL" id="CCAZ020000002">
    <property type="protein sequence ID" value="CEG09944.1"/>
    <property type="molecule type" value="Genomic_DNA"/>
</dbReference>
<dbReference type="Pfam" id="PF06305">
    <property type="entry name" value="LapA_dom"/>
    <property type="match status" value="1"/>
</dbReference>
<evidence type="ECO:0000256" key="6">
    <source>
        <dbReference type="SAM" id="Phobius"/>
    </source>
</evidence>
<keyword evidence="2 6" id="KW-0812">Transmembrane</keyword>
<evidence type="ECO:0000256" key="5">
    <source>
        <dbReference type="SAM" id="Coils"/>
    </source>
</evidence>
<keyword evidence="4 6" id="KW-0472">Membrane</keyword>
<keyword evidence="9" id="KW-1185">Reference proteome</keyword>
<feature type="transmembrane region" description="Helical" evidence="6">
    <location>
        <begin position="47"/>
        <end position="70"/>
    </location>
</feature>
<evidence type="ECO:0000256" key="4">
    <source>
        <dbReference type="ARBA" id="ARBA00023136"/>
    </source>
</evidence>
<dbReference type="RefSeq" id="WP_009338763.1">
    <property type="nucleotide sequence ID" value="NZ_CCAZ020000002.1"/>
</dbReference>
<dbReference type="Proteomes" id="UP000035762">
    <property type="component" value="Unassembled WGS sequence"/>
</dbReference>
<feature type="coiled-coil region" evidence="5">
    <location>
        <begin position="71"/>
        <end position="98"/>
    </location>
</feature>
<dbReference type="GO" id="GO:0005886">
    <property type="term" value="C:plasma membrane"/>
    <property type="evidence" value="ECO:0007669"/>
    <property type="project" value="InterPro"/>
</dbReference>
<reference evidence="8 9" key="1">
    <citation type="journal article" date="2014" name="Genome Announc.">
        <title>Genome Sequence of Afipia felis Strain 76713, Isolated in Hospital Water Using an Amoeba Co-Culture Procedure.</title>
        <authorList>
            <person name="Benamar S."/>
            <person name="La Scola B."/>
            <person name="Croce O."/>
        </authorList>
    </citation>
    <scope>NUCLEOTIDE SEQUENCE [LARGE SCALE GENOMIC DNA]</scope>
    <source>
        <strain evidence="8 9">76713</strain>
    </source>
</reference>
<evidence type="ECO:0000259" key="7">
    <source>
        <dbReference type="Pfam" id="PF06305"/>
    </source>
</evidence>
<gene>
    <name evidence="8" type="ORF">BN961_03376</name>
</gene>
<evidence type="ECO:0000313" key="8">
    <source>
        <dbReference type="EMBL" id="CEG09944.1"/>
    </source>
</evidence>
<dbReference type="InterPro" id="IPR010445">
    <property type="entry name" value="LapA_dom"/>
</dbReference>
<dbReference type="AlphaFoldDB" id="A0A090MVJ1"/>
<sequence length="124" mass="13436">MRKIVNTVVIVPLALVLLAFALANRRFVTLSFNPFDPSDPALALTLPLFVVIIASVMLGVLAGGLAVWFGQRRHRKAVRRLEAEAAQTRAELAELRRNAAFPAPAPRPGVPPLAIAQDKQHATL</sequence>
<evidence type="ECO:0000256" key="1">
    <source>
        <dbReference type="ARBA" id="ARBA00022475"/>
    </source>
</evidence>
<dbReference type="OrthoDB" id="7868067at2"/>
<keyword evidence="5" id="KW-0175">Coiled coil</keyword>
<organism evidence="8 9">
    <name type="scientific">Afipia felis</name>
    <name type="common">Cat scratch disease bacillus</name>
    <dbReference type="NCBI Taxonomy" id="1035"/>
    <lineage>
        <taxon>Bacteria</taxon>
        <taxon>Pseudomonadati</taxon>
        <taxon>Pseudomonadota</taxon>
        <taxon>Alphaproteobacteria</taxon>
        <taxon>Hyphomicrobiales</taxon>
        <taxon>Nitrobacteraceae</taxon>
        <taxon>Afipia</taxon>
    </lineage>
</organism>
<protein>
    <submittedName>
        <fullName evidence="8">Integral membrane protein</fullName>
    </submittedName>
</protein>
<dbReference type="STRING" id="1035.BN961_03376"/>
<evidence type="ECO:0000256" key="2">
    <source>
        <dbReference type="ARBA" id="ARBA00022692"/>
    </source>
</evidence>
<proteinExistence type="predicted"/>
<feature type="domain" description="Lipopolysaccharide assembly protein A" evidence="7">
    <location>
        <begin position="45"/>
        <end position="92"/>
    </location>
</feature>
<evidence type="ECO:0000313" key="9">
    <source>
        <dbReference type="Proteomes" id="UP000035762"/>
    </source>
</evidence>
<name>A0A090MVJ1_AFIFE</name>
<keyword evidence="3 6" id="KW-1133">Transmembrane helix</keyword>